<name>A0A9P0ME11_ACAOB</name>
<dbReference type="PANTHER" id="PTHR15885:SF1">
    <property type="entry name" value="COILED-COIL DOMAIN-CONTAINING PROTEIN 174"/>
    <property type="match status" value="1"/>
</dbReference>
<gene>
    <name evidence="3" type="ORF">ACAOBT_LOCUS32758</name>
</gene>
<proteinExistence type="predicted"/>
<evidence type="ECO:0000313" key="3">
    <source>
        <dbReference type="EMBL" id="CAH2012309.1"/>
    </source>
</evidence>
<accession>A0A9P0ME11</accession>
<organism evidence="3 4">
    <name type="scientific">Acanthoscelides obtectus</name>
    <name type="common">Bean weevil</name>
    <name type="synonym">Bruchus obtectus</name>
    <dbReference type="NCBI Taxonomy" id="200917"/>
    <lineage>
        <taxon>Eukaryota</taxon>
        <taxon>Metazoa</taxon>
        <taxon>Ecdysozoa</taxon>
        <taxon>Arthropoda</taxon>
        <taxon>Hexapoda</taxon>
        <taxon>Insecta</taxon>
        <taxon>Pterygota</taxon>
        <taxon>Neoptera</taxon>
        <taxon>Endopterygota</taxon>
        <taxon>Coleoptera</taxon>
        <taxon>Polyphaga</taxon>
        <taxon>Cucujiformia</taxon>
        <taxon>Chrysomeloidea</taxon>
        <taxon>Chrysomelidae</taxon>
        <taxon>Bruchinae</taxon>
        <taxon>Bruchini</taxon>
        <taxon>Acanthoscelides</taxon>
    </lineage>
</organism>
<dbReference type="Pfam" id="PF25449">
    <property type="entry name" value="CCDC174_GRSR"/>
    <property type="match status" value="1"/>
</dbReference>
<evidence type="ECO:0000259" key="2">
    <source>
        <dbReference type="Pfam" id="PF25449"/>
    </source>
</evidence>
<sequence length="286" mass="33197">MCNNFGNNSASDSLVDISTVVLSGHVMFTWAKMSNYQISQSSLLTLKAEILRKQQELSKAKADNEVKREMIKKKTPLELKNKGDEVRKRFDNIEEDEDLLKQSSIALQQKAKVYEELSSGKLDPADHRAFLVRFDKNSSEDVPPICSDDVLNKCEEDADECYDTDEELDTSEKWVTYTDCLGRTRQCMAKDLEHIKRNDKKLREVVEKKRMQHGREEEIAAKSNEVTEKNEHVEEGEALPEMMSDQLRNEILRKQWEKDEERLKDKKDVHYQDVLFGGKIIHPAWT</sequence>
<evidence type="ECO:0000256" key="1">
    <source>
        <dbReference type="ARBA" id="ARBA00023054"/>
    </source>
</evidence>
<feature type="domain" description="CCDC174 alpha/beta GRSR" evidence="2">
    <location>
        <begin position="174"/>
        <end position="202"/>
    </location>
</feature>
<dbReference type="InterPro" id="IPR025066">
    <property type="entry name" value="CCDC174-like"/>
</dbReference>
<keyword evidence="4" id="KW-1185">Reference proteome</keyword>
<dbReference type="InterPro" id="IPR057464">
    <property type="entry name" value="CCDC174_GRSR"/>
</dbReference>
<dbReference type="Proteomes" id="UP001152888">
    <property type="component" value="Unassembled WGS sequence"/>
</dbReference>
<reference evidence="3" key="1">
    <citation type="submission" date="2022-03" db="EMBL/GenBank/DDBJ databases">
        <authorList>
            <person name="Sayadi A."/>
        </authorList>
    </citation>
    <scope>NUCLEOTIDE SEQUENCE</scope>
</reference>
<dbReference type="OrthoDB" id="333551at2759"/>
<dbReference type="EMBL" id="CAKOFQ010008166">
    <property type="protein sequence ID" value="CAH2012309.1"/>
    <property type="molecule type" value="Genomic_DNA"/>
</dbReference>
<keyword evidence="1" id="KW-0175">Coiled coil</keyword>
<comment type="caution">
    <text evidence="3">The sequence shown here is derived from an EMBL/GenBank/DDBJ whole genome shotgun (WGS) entry which is preliminary data.</text>
</comment>
<dbReference type="AlphaFoldDB" id="A0A9P0ME11"/>
<dbReference type="PANTHER" id="PTHR15885">
    <property type="entry name" value="COILED-COIL DOMAIN-CONTAINING PROTEIN 174"/>
    <property type="match status" value="1"/>
</dbReference>
<evidence type="ECO:0000313" key="4">
    <source>
        <dbReference type="Proteomes" id="UP001152888"/>
    </source>
</evidence>
<protein>
    <recommendedName>
        <fullName evidence="2">CCDC174 alpha/beta GRSR domain-containing protein</fullName>
    </recommendedName>
</protein>
<dbReference type="GO" id="GO:0005634">
    <property type="term" value="C:nucleus"/>
    <property type="evidence" value="ECO:0007669"/>
    <property type="project" value="TreeGrafter"/>
</dbReference>